<protein>
    <submittedName>
        <fullName evidence="2">Alkylhydroperoxidase AhpD family core domain-containing protein</fullName>
    </submittedName>
</protein>
<dbReference type="STRING" id="195064.SAMN05421721_12315"/>
<dbReference type="SUPFAM" id="SSF69118">
    <property type="entry name" value="AhpD-like"/>
    <property type="match status" value="1"/>
</dbReference>
<feature type="domain" description="Carboxymuconolactone decarboxylase-like" evidence="1">
    <location>
        <begin position="24"/>
        <end position="106"/>
    </location>
</feature>
<dbReference type="InterPro" id="IPR004675">
    <property type="entry name" value="AhpD_core"/>
</dbReference>
<proteinExistence type="predicted"/>
<accession>A0A1I4SW45</accession>
<dbReference type="PANTHER" id="PTHR33930">
    <property type="entry name" value="ALKYL HYDROPEROXIDE REDUCTASE AHPD"/>
    <property type="match status" value="1"/>
</dbReference>
<sequence>MYKDWKQTANDLAGLMQQVGKGVPDVAKQFAGLDRAVSVDGALSCKQKELMALAIGIAIRCEGCIAFHAKAAVKYGATRDELLETIGLAIYMGGGPSYVYGAQALEAFDTFSQDA</sequence>
<dbReference type="NCBIfam" id="TIGR00778">
    <property type="entry name" value="ahpD_dom"/>
    <property type="match status" value="1"/>
</dbReference>
<dbReference type="OrthoDB" id="1683318at2"/>
<evidence type="ECO:0000313" key="2">
    <source>
        <dbReference type="EMBL" id="SFM68599.1"/>
    </source>
</evidence>
<dbReference type="EMBL" id="FOUO01000023">
    <property type="protein sequence ID" value="SFM68599.1"/>
    <property type="molecule type" value="Genomic_DNA"/>
</dbReference>
<dbReference type="Pfam" id="PF02627">
    <property type="entry name" value="CMD"/>
    <property type="match status" value="1"/>
</dbReference>
<dbReference type="AlphaFoldDB" id="A0A1I4SW45"/>
<evidence type="ECO:0000259" key="1">
    <source>
        <dbReference type="Pfam" id="PF02627"/>
    </source>
</evidence>
<evidence type="ECO:0000313" key="3">
    <source>
        <dbReference type="Proteomes" id="UP000199556"/>
    </source>
</evidence>
<keyword evidence="3" id="KW-1185">Reference proteome</keyword>
<organism evidence="2 3">
    <name type="scientific">Ectothiorhodospira mobilis</name>
    <dbReference type="NCBI Taxonomy" id="195064"/>
    <lineage>
        <taxon>Bacteria</taxon>
        <taxon>Pseudomonadati</taxon>
        <taxon>Pseudomonadota</taxon>
        <taxon>Gammaproteobacteria</taxon>
        <taxon>Chromatiales</taxon>
        <taxon>Ectothiorhodospiraceae</taxon>
        <taxon>Ectothiorhodospira</taxon>
    </lineage>
</organism>
<dbReference type="RefSeq" id="WP_090487537.1">
    <property type="nucleotide sequence ID" value="NZ_FOUO01000023.1"/>
</dbReference>
<dbReference type="InterPro" id="IPR029032">
    <property type="entry name" value="AhpD-like"/>
</dbReference>
<keyword evidence="2" id="KW-0560">Oxidoreductase</keyword>
<dbReference type="Gene3D" id="1.20.1290.10">
    <property type="entry name" value="AhpD-like"/>
    <property type="match status" value="1"/>
</dbReference>
<name>A0A1I4SW45_ECTMO</name>
<gene>
    <name evidence="2" type="ORF">SAMN05421721_12315</name>
</gene>
<keyword evidence="2" id="KW-0575">Peroxidase</keyword>
<reference evidence="2 3" key="1">
    <citation type="submission" date="2016-10" db="EMBL/GenBank/DDBJ databases">
        <authorList>
            <person name="de Groot N.N."/>
        </authorList>
    </citation>
    <scope>NUCLEOTIDE SEQUENCE [LARGE SCALE GENOMIC DNA]</scope>
    <source>
        <strain evidence="2 3">DSM 4180</strain>
    </source>
</reference>
<dbReference type="InterPro" id="IPR003779">
    <property type="entry name" value="CMD-like"/>
</dbReference>
<dbReference type="GO" id="GO:0051920">
    <property type="term" value="F:peroxiredoxin activity"/>
    <property type="evidence" value="ECO:0007669"/>
    <property type="project" value="InterPro"/>
</dbReference>
<dbReference type="Proteomes" id="UP000199556">
    <property type="component" value="Unassembled WGS sequence"/>
</dbReference>
<dbReference type="PANTHER" id="PTHR33930:SF2">
    <property type="entry name" value="BLR3452 PROTEIN"/>
    <property type="match status" value="1"/>
</dbReference>